<dbReference type="InterPro" id="IPR008775">
    <property type="entry name" value="Phytyl_CoA_dOase-like"/>
</dbReference>
<sequence length="299" mass="32911">MYALGKPEAPAPDPVVAGWCEAIARDGFALVRGVIDPAVIAALDADLAEPFAQTPFSQGAFFGNRTIRFGRALLRSPHAATLVQHPVILGIAEQMLGRWCDGVQLNLTQAIAVHPGAPAQLPHRDEDMWPGPKGQMEYMVNVIWPFTRFTRETGATRLWRGSHLEDRGTFLGDDRIVTADAGPGDAIVWLGSTLHGQGANDSDEVRRGIAVAYSLSWLKQYENQYLAYPPEIARTFPRELAELIGYRQLPPNLNNYEARSPMTLLHDGETEATGAVDALIDYQEEASRYYAEHGCTRSL</sequence>
<evidence type="ECO:0000256" key="1">
    <source>
        <dbReference type="ARBA" id="ARBA00001954"/>
    </source>
</evidence>
<keyword evidence="3" id="KW-1185">Reference proteome</keyword>
<dbReference type="Proteomes" id="UP001596977">
    <property type="component" value="Unassembled WGS sequence"/>
</dbReference>
<proteinExistence type="predicted"/>
<dbReference type="Gene3D" id="2.60.120.620">
    <property type="entry name" value="q2cbj1_9rhob like domain"/>
    <property type="match status" value="1"/>
</dbReference>
<dbReference type="RefSeq" id="WP_264944378.1">
    <property type="nucleotide sequence ID" value="NZ_JAPDRA010000004.1"/>
</dbReference>
<evidence type="ECO:0000313" key="3">
    <source>
        <dbReference type="Proteomes" id="UP001596977"/>
    </source>
</evidence>
<dbReference type="PANTHER" id="PTHR20883:SF48">
    <property type="entry name" value="ECTOINE DIOXYGENASE"/>
    <property type="match status" value="1"/>
</dbReference>
<gene>
    <name evidence="2" type="ORF">ACFQ1E_09495</name>
</gene>
<accession>A0ABW3H7B2</accession>
<keyword evidence="2" id="KW-0223">Dioxygenase</keyword>
<dbReference type="GO" id="GO:0051213">
    <property type="term" value="F:dioxygenase activity"/>
    <property type="evidence" value="ECO:0007669"/>
    <property type="project" value="UniProtKB-KW"/>
</dbReference>
<dbReference type="EMBL" id="JBHTJG010000004">
    <property type="protein sequence ID" value="MFD0946570.1"/>
    <property type="molecule type" value="Genomic_DNA"/>
</dbReference>
<dbReference type="PANTHER" id="PTHR20883">
    <property type="entry name" value="PHYTANOYL-COA DIOXYGENASE DOMAIN CONTAINING 1"/>
    <property type="match status" value="1"/>
</dbReference>
<dbReference type="Pfam" id="PF05721">
    <property type="entry name" value="PhyH"/>
    <property type="match status" value="1"/>
</dbReference>
<comment type="caution">
    <text evidence="2">The sequence shown here is derived from an EMBL/GenBank/DDBJ whole genome shotgun (WGS) entry which is preliminary data.</text>
</comment>
<comment type="cofactor">
    <cofactor evidence="1">
        <name>Fe(2+)</name>
        <dbReference type="ChEBI" id="CHEBI:29033"/>
    </cofactor>
</comment>
<name>A0ABW3H7B2_9SPHN</name>
<reference evidence="3" key="1">
    <citation type="journal article" date="2019" name="Int. J. Syst. Evol. Microbiol.">
        <title>The Global Catalogue of Microorganisms (GCM) 10K type strain sequencing project: providing services to taxonomists for standard genome sequencing and annotation.</title>
        <authorList>
            <consortium name="The Broad Institute Genomics Platform"/>
            <consortium name="The Broad Institute Genome Sequencing Center for Infectious Disease"/>
            <person name="Wu L."/>
            <person name="Ma J."/>
        </authorList>
    </citation>
    <scope>NUCLEOTIDE SEQUENCE [LARGE SCALE GENOMIC DNA]</scope>
    <source>
        <strain evidence="3">CCUG 62982</strain>
    </source>
</reference>
<dbReference type="SUPFAM" id="SSF51197">
    <property type="entry name" value="Clavaminate synthase-like"/>
    <property type="match status" value="1"/>
</dbReference>
<protein>
    <submittedName>
        <fullName evidence="2">Phytanoyl-CoA dioxygenase family protein</fullName>
    </submittedName>
</protein>
<evidence type="ECO:0000313" key="2">
    <source>
        <dbReference type="EMBL" id="MFD0946570.1"/>
    </source>
</evidence>
<keyword evidence="2" id="KW-0560">Oxidoreductase</keyword>
<organism evidence="2 3">
    <name type="scientific">Sphingomonas canadensis</name>
    <dbReference type="NCBI Taxonomy" id="1219257"/>
    <lineage>
        <taxon>Bacteria</taxon>
        <taxon>Pseudomonadati</taxon>
        <taxon>Pseudomonadota</taxon>
        <taxon>Alphaproteobacteria</taxon>
        <taxon>Sphingomonadales</taxon>
        <taxon>Sphingomonadaceae</taxon>
        <taxon>Sphingomonas</taxon>
    </lineage>
</organism>